<evidence type="ECO:0000256" key="1">
    <source>
        <dbReference type="SAM" id="MobiDB-lite"/>
    </source>
</evidence>
<accession>A0ABR9VWC7</accession>
<feature type="region of interest" description="Disordered" evidence="1">
    <location>
        <begin position="166"/>
        <end position="208"/>
    </location>
</feature>
<proteinExistence type="predicted"/>
<dbReference type="RefSeq" id="WP_194021165.1">
    <property type="nucleotide sequence ID" value="NZ_JADEVV010000079.1"/>
</dbReference>
<sequence>MFKPLFPLSLLLGCLSFLLTMLLHSPGQWGAVSQAQPAQGVPAGGYTVVVEIIAQQVYARFPDLPKGNDYRRQSDGSPDPENTLISRMIRYHRDIKKRPTRYRFDWRLTLADYLDANEQMEPERYPGFSTLQESPLDGDSQLIAQLNREQRQALVDFLAEIYRPQTSVNGGESGAGNQEEDSQSPIPAVTTPNQPGLSQPGDAQLLMP</sequence>
<comment type="caution">
    <text evidence="2">The sequence shown here is derived from an EMBL/GenBank/DDBJ whole genome shotgun (WGS) entry which is preliminary data.</text>
</comment>
<keyword evidence="3" id="KW-1185">Reference proteome</keyword>
<dbReference type="Proteomes" id="UP000658720">
    <property type="component" value="Unassembled WGS sequence"/>
</dbReference>
<protein>
    <submittedName>
        <fullName evidence="2">Uncharacterized protein</fullName>
    </submittedName>
</protein>
<evidence type="ECO:0000313" key="3">
    <source>
        <dbReference type="Proteomes" id="UP000658720"/>
    </source>
</evidence>
<evidence type="ECO:0000313" key="2">
    <source>
        <dbReference type="EMBL" id="MBE9255661.1"/>
    </source>
</evidence>
<organism evidence="2 3">
    <name type="scientific">Synechocystis salina LEGE 00031</name>
    <dbReference type="NCBI Taxonomy" id="1828736"/>
    <lineage>
        <taxon>Bacteria</taxon>
        <taxon>Bacillati</taxon>
        <taxon>Cyanobacteriota</taxon>
        <taxon>Cyanophyceae</taxon>
        <taxon>Synechococcales</taxon>
        <taxon>Merismopediaceae</taxon>
        <taxon>Synechocystis</taxon>
    </lineage>
</organism>
<gene>
    <name evidence="2" type="ORF">IQ217_17845</name>
</gene>
<name>A0ABR9VWC7_9SYNC</name>
<reference evidence="2 3" key="1">
    <citation type="submission" date="2020-10" db="EMBL/GenBank/DDBJ databases">
        <authorList>
            <person name="Castelo-Branco R."/>
            <person name="Eusebio N."/>
            <person name="Adriana R."/>
            <person name="Vieira A."/>
            <person name="Brugerolle De Fraissinette N."/>
            <person name="Rezende De Castro R."/>
            <person name="Schneider M.P."/>
            <person name="Vasconcelos V."/>
            <person name="Leao P.N."/>
        </authorList>
    </citation>
    <scope>NUCLEOTIDE SEQUENCE [LARGE SCALE GENOMIC DNA]</scope>
    <source>
        <strain evidence="2 3">LEGE 00031</strain>
    </source>
</reference>
<dbReference type="EMBL" id="JADEVV010000079">
    <property type="protein sequence ID" value="MBE9255661.1"/>
    <property type="molecule type" value="Genomic_DNA"/>
</dbReference>